<evidence type="ECO:0000313" key="1">
    <source>
        <dbReference type="EMBL" id="KKN45881.1"/>
    </source>
</evidence>
<reference evidence="1" key="1">
    <citation type="journal article" date="2015" name="Nature">
        <title>Complex archaea that bridge the gap between prokaryotes and eukaryotes.</title>
        <authorList>
            <person name="Spang A."/>
            <person name="Saw J.H."/>
            <person name="Jorgensen S.L."/>
            <person name="Zaremba-Niedzwiedzka K."/>
            <person name="Martijn J."/>
            <person name="Lind A.E."/>
            <person name="van Eijk R."/>
            <person name="Schleper C."/>
            <person name="Guy L."/>
            <person name="Ettema T.J."/>
        </authorList>
    </citation>
    <scope>NUCLEOTIDE SEQUENCE</scope>
</reference>
<name>A0A0F9TAA2_9ZZZZ</name>
<organism evidence="1">
    <name type="scientific">marine sediment metagenome</name>
    <dbReference type="NCBI Taxonomy" id="412755"/>
    <lineage>
        <taxon>unclassified sequences</taxon>
        <taxon>metagenomes</taxon>
        <taxon>ecological metagenomes</taxon>
    </lineage>
</organism>
<sequence length="119" mass="12352">LFEATASGGTARVSGIGTYDNQGAITVDSAGLVDEGALGLLVLIDQREYVQDGPNQLQTKCRRSSFATEAARAAAEIVGAALVPPFVEGKHTAAVKTQYVETTQGANPGEPPIHTVRTL</sequence>
<accession>A0A0F9TAA2</accession>
<dbReference type="AlphaFoldDB" id="A0A0F9TAA2"/>
<feature type="non-terminal residue" evidence="1">
    <location>
        <position position="1"/>
    </location>
</feature>
<protein>
    <submittedName>
        <fullName evidence="1">Uncharacterized protein</fullName>
    </submittedName>
</protein>
<proteinExistence type="predicted"/>
<gene>
    <name evidence="1" type="ORF">LCGC14_0678280</name>
</gene>
<dbReference type="EMBL" id="LAZR01001360">
    <property type="protein sequence ID" value="KKN45881.1"/>
    <property type="molecule type" value="Genomic_DNA"/>
</dbReference>
<comment type="caution">
    <text evidence="1">The sequence shown here is derived from an EMBL/GenBank/DDBJ whole genome shotgun (WGS) entry which is preliminary data.</text>
</comment>